<dbReference type="AlphaFoldDB" id="I2GB68"/>
<keyword evidence="1" id="KW-0812">Transmembrane</keyword>
<name>I2GB68_9BACT</name>
<feature type="transmembrane region" description="Helical" evidence="1">
    <location>
        <begin position="81"/>
        <end position="102"/>
    </location>
</feature>
<reference evidence="2 3" key="1">
    <citation type="journal article" date="2012" name="J. Bacteriol.">
        <title>Genome Sequence of the Filamentous Bacterium Fibrisoma limi BUZ 3T.</title>
        <authorList>
            <person name="Filippini M."/>
            <person name="Qi W."/>
            <person name="Jaenicke S."/>
            <person name="Goesmann A."/>
            <person name="Smits T.H."/>
            <person name="Bagheri H.C."/>
        </authorList>
    </citation>
    <scope>NUCLEOTIDE SEQUENCE [LARGE SCALE GENOMIC DNA]</scope>
    <source>
        <strain evidence="3">BUZ 3T</strain>
    </source>
</reference>
<sequence>MVSPGVYSVFEADTTGTGTGITVIVYFCDVSLVQNPSLQYTVYEVVTFGVTVIVLVISPVLHIGVPWQLVIVSVTSSPGQIVSVLQTTAGVGVGVTLILIVFDLPLPH</sequence>
<dbReference type="Proteomes" id="UP000009309">
    <property type="component" value="Unassembled WGS sequence"/>
</dbReference>
<evidence type="ECO:0000256" key="1">
    <source>
        <dbReference type="SAM" id="Phobius"/>
    </source>
</evidence>
<dbReference type="EMBL" id="CAIT01000003">
    <property type="protein sequence ID" value="CCH51142.1"/>
    <property type="molecule type" value="Genomic_DNA"/>
</dbReference>
<keyword evidence="1" id="KW-1133">Transmembrane helix</keyword>
<evidence type="ECO:0000313" key="3">
    <source>
        <dbReference type="Proteomes" id="UP000009309"/>
    </source>
</evidence>
<feature type="transmembrane region" description="Helical" evidence="1">
    <location>
        <begin position="45"/>
        <end position="69"/>
    </location>
</feature>
<comment type="caution">
    <text evidence="2">The sequence shown here is derived from an EMBL/GenBank/DDBJ whole genome shotgun (WGS) entry which is preliminary data.</text>
</comment>
<keyword evidence="1" id="KW-0472">Membrane</keyword>
<organism evidence="2 3">
    <name type="scientific">Fibrisoma limi BUZ 3</name>
    <dbReference type="NCBI Taxonomy" id="1185876"/>
    <lineage>
        <taxon>Bacteria</taxon>
        <taxon>Pseudomonadati</taxon>
        <taxon>Bacteroidota</taxon>
        <taxon>Cytophagia</taxon>
        <taxon>Cytophagales</taxon>
        <taxon>Spirosomataceae</taxon>
        <taxon>Fibrisoma</taxon>
    </lineage>
</organism>
<protein>
    <submittedName>
        <fullName evidence="2">Uncharacterized protein</fullName>
    </submittedName>
</protein>
<proteinExistence type="predicted"/>
<gene>
    <name evidence="2" type="ORF">BN8_00052</name>
</gene>
<keyword evidence="3" id="KW-1185">Reference proteome</keyword>
<evidence type="ECO:0000313" key="2">
    <source>
        <dbReference type="EMBL" id="CCH51142.1"/>
    </source>
</evidence>
<accession>I2GB68</accession>